<keyword evidence="3" id="KW-1185">Reference proteome</keyword>
<proteinExistence type="predicted"/>
<comment type="caution">
    <text evidence="2">The sequence shown here is derived from an EMBL/GenBank/DDBJ whole genome shotgun (WGS) entry which is preliminary data.</text>
</comment>
<reference evidence="2" key="1">
    <citation type="journal article" date="2023" name="Mol. Phylogenet. Evol.">
        <title>Genome-scale phylogeny and comparative genomics of the fungal order Sordariales.</title>
        <authorList>
            <person name="Hensen N."/>
            <person name="Bonometti L."/>
            <person name="Westerberg I."/>
            <person name="Brannstrom I.O."/>
            <person name="Guillou S."/>
            <person name="Cros-Aarteil S."/>
            <person name="Calhoun S."/>
            <person name="Haridas S."/>
            <person name="Kuo A."/>
            <person name="Mondo S."/>
            <person name="Pangilinan J."/>
            <person name="Riley R."/>
            <person name="LaButti K."/>
            <person name="Andreopoulos B."/>
            <person name="Lipzen A."/>
            <person name="Chen C."/>
            <person name="Yan M."/>
            <person name="Daum C."/>
            <person name="Ng V."/>
            <person name="Clum A."/>
            <person name="Steindorff A."/>
            <person name="Ohm R.A."/>
            <person name="Martin F."/>
            <person name="Silar P."/>
            <person name="Natvig D.O."/>
            <person name="Lalanne C."/>
            <person name="Gautier V."/>
            <person name="Ament-Velasquez S.L."/>
            <person name="Kruys A."/>
            <person name="Hutchinson M.I."/>
            <person name="Powell A.J."/>
            <person name="Barry K."/>
            <person name="Miller A.N."/>
            <person name="Grigoriev I.V."/>
            <person name="Debuchy R."/>
            <person name="Gladieux P."/>
            <person name="Hiltunen Thoren M."/>
            <person name="Johannesson H."/>
        </authorList>
    </citation>
    <scope>NUCLEOTIDE SEQUENCE</scope>
    <source>
        <strain evidence="2">CBS 232.78</strain>
    </source>
</reference>
<sequence length="273" mass="30126">MSETSANSLPQSCNSISLPLTVSDDDQTIDFLEVVATKGAYLITRPNSPLPRAGCVDSAFVGKLQERLEALLPTCTLETARPDLGEAVLGTISPGEAPSVTAPDGAGNKTQPQGEKRQRDAGVAEAVGGSTKTRKIRTTPRPQRPDALNLRWHSTTRQQRTFDRNELGSQPEIFQTNEYLEGFSESHLVDWRTVRRTGRWFQYLSQLLRTKTGSAVLGRHETPVIENGSNFMIPLGSVPDSKLTEALWVLGVDEDDRCHCQDKSRTVDKKHTR</sequence>
<evidence type="ECO:0000256" key="1">
    <source>
        <dbReference type="SAM" id="MobiDB-lite"/>
    </source>
</evidence>
<name>A0AAE0N5Z2_9PEZI</name>
<accession>A0AAE0N5Z2</accession>
<dbReference type="EMBL" id="JAULSW010000008">
    <property type="protein sequence ID" value="KAK3371951.1"/>
    <property type="molecule type" value="Genomic_DNA"/>
</dbReference>
<protein>
    <submittedName>
        <fullName evidence="2">Uncharacterized protein</fullName>
    </submittedName>
</protein>
<gene>
    <name evidence="2" type="ORF">B0H63DRAFT_563462</name>
</gene>
<dbReference type="Proteomes" id="UP001285441">
    <property type="component" value="Unassembled WGS sequence"/>
</dbReference>
<dbReference type="AlphaFoldDB" id="A0AAE0N5Z2"/>
<reference evidence="2" key="2">
    <citation type="submission" date="2023-06" db="EMBL/GenBank/DDBJ databases">
        <authorList>
            <consortium name="Lawrence Berkeley National Laboratory"/>
            <person name="Haridas S."/>
            <person name="Hensen N."/>
            <person name="Bonometti L."/>
            <person name="Westerberg I."/>
            <person name="Brannstrom I.O."/>
            <person name="Guillou S."/>
            <person name="Cros-Aarteil S."/>
            <person name="Calhoun S."/>
            <person name="Kuo A."/>
            <person name="Mondo S."/>
            <person name="Pangilinan J."/>
            <person name="Riley R."/>
            <person name="LaButti K."/>
            <person name="Andreopoulos B."/>
            <person name="Lipzen A."/>
            <person name="Chen C."/>
            <person name="Yanf M."/>
            <person name="Daum C."/>
            <person name="Ng V."/>
            <person name="Clum A."/>
            <person name="Steindorff A."/>
            <person name="Ohm R."/>
            <person name="Martin F."/>
            <person name="Silar P."/>
            <person name="Natvig D."/>
            <person name="Lalanne C."/>
            <person name="Gautier V."/>
            <person name="Ament-velasquez S.L."/>
            <person name="Kruys A."/>
            <person name="Hutchinson M.I."/>
            <person name="Powell A.J."/>
            <person name="Barry K."/>
            <person name="Miller A.N."/>
            <person name="Grigoriev I.V."/>
            <person name="Debuchy R."/>
            <person name="Gladieux P."/>
            <person name="Thoren M.H."/>
            <person name="Johannesson H."/>
        </authorList>
    </citation>
    <scope>NUCLEOTIDE SEQUENCE</scope>
    <source>
        <strain evidence="2">CBS 232.78</strain>
    </source>
</reference>
<organism evidence="2 3">
    <name type="scientific">Podospora didyma</name>
    <dbReference type="NCBI Taxonomy" id="330526"/>
    <lineage>
        <taxon>Eukaryota</taxon>
        <taxon>Fungi</taxon>
        <taxon>Dikarya</taxon>
        <taxon>Ascomycota</taxon>
        <taxon>Pezizomycotina</taxon>
        <taxon>Sordariomycetes</taxon>
        <taxon>Sordariomycetidae</taxon>
        <taxon>Sordariales</taxon>
        <taxon>Podosporaceae</taxon>
        <taxon>Podospora</taxon>
    </lineage>
</organism>
<evidence type="ECO:0000313" key="2">
    <source>
        <dbReference type="EMBL" id="KAK3371951.1"/>
    </source>
</evidence>
<evidence type="ECO:0000313" key="3">
    <source>
        <dbReference type="Proteomes" id="UP001285441"/>
    </source>
</evidence>
<feature type="region of interest" description="Disordered" evidence="1">
    <location>
        <begin position="88"/>
        <end position="147"/>
    </location>
</feature>